<dbReference type="PANTHER" id="PTHR46060">
    <property type="entry name" value="MARINER MOS1 TRANSPOSASE-LIKE PROTEIN"/>
    <property type="match status" value="1"/>
</dbReference>
<dbReference type="Ensembl" id="ENSSPAT00000001665.1">
    <property type="protein sequence ID" value="ENSSPAP00000001635.1"/>
    <property type="gene ID" value="ENSSPAG00000001251.1"/>
</dbReference>
<dbReference type="GeneTree" id="ENSGT00940000166405"/>
<evidence type="ECO:0000313" key="1">
    <source>
        <dbReference type="Ensembl" id="ENSSPAP00000001635.1"/>
    </source>
</evidence>
<dbReference type="Gene3D" id="1.10.10.1450">
    <property type="match status" value="1"/>
</dbReference>
<sequence>MSTEQRTHLKFLVRLGKTPSEALGFLQQVYGDETMSHSGVFERCKRFTEGRQDVEDDPGEESLRRAGSNVEQMLDVNRDNVTEDLGMRKVCAMVVPKLLKDDQKDRRMQVCQDILECLETEPDLPVMIQSRSHVDRILRCEGHHPLRFLPPGQTTNHHVHKEILQCLLRSELCQDQWSLLYHDNLLTTP</sequence>
<evidence type="ECO:0008006" key="2">
    <source>
        <dbReference type="Google" id="ProtNLM"/>
    </source>
</evidence>
<dbReference type="AlphaFoldDB" id="A0A3B4YZ79"/>
<name>A0A3B4YZ79_9TELE</name>
<dbReference type="PANTHER" id="PTHR46060:SF1">
    <property type="entry name" value="MARINER MOS1 TRANSPOSASE-LIKE PROTEIN"/>
    <property type="match status" value="1"/>
</dbReference>
<organism evidence="1">
    <name type="scientific">Stegastes partitus</name>
    <name type="common">bicolor damselfish</name>
    <dbReference type="NCBI Taxonomy" id="144197"/>
    <lineage>
        <taxon>Eukaryota</taxon>
        <taxon>Metazoa</taxon>
        <taxon>Chordata</taxon>
        <taxon>Craniata</taxon>
        <taxon>Vertebrata</taxon>
        <taxon>Euteleostomi</taxon>
        <taxon>Actinopterygii</taxon>
        <taxon>Neopterygii</taxon>
        <taxon>Teleostei</taxon>
        <taxon>Neoteleostei</taxon>
        <taxon>Acanthomorphata</taxon>
        <taxon>Ovalentaria</taxon>
        <taxon>Pomacentridae</taxon>
        <taxon>Stegastes</taxon>
    </lineage>
</organism>
<dbReference type="InterPro" id="IPR052709">
    <property type="entry name" value="Transposase-MT_Hybrid"/>
</dbReference>
<proteinExistence type="predicted"/>
<reference evidence="1" key="1">
    <citation type="submission" date="2023-09" db="UniProtKB">
        <authorList>
            <consortium name="Ensembl"/>
        </authorList>
    </citation>
    <scope>IDENTIFICATION</scope>
</reference>
<accession>A0A3B4YZ79</accession>
<protein>
    <recommendedName>
        <fullName evidence="2">Mos1 transposase HTH domain-containing protein</fullName>
    </recommendedName>
</protein>